<dbReference type="AlphaFoldDB" id="A0A1B6NXD0"/>
<feature type="region of interest" description="Disordered" evidence="1">
    <location>
        <begin position="1"/>
        <end position="36"/>
    </location>
</feature>
<dbReference type="EMBL" id="AYSL01000158">
    <property type="protein sequence ID" value="KTF08099.1"/>
    <property type="molecule type" value="Genomic_DNA"/>
</dbReference>
<reference evidence="2" key="1">
    <citation type="submission" date="2013-11" db="EMBL/GenBank/DDBJ databases">
        <title>Microbial diversity, functional groups and degradation webs in Northern and Southern Mediterranean and Red Sea marine crude oil polluted sites.</title>
        <authorList>
            <person name="Daffonchio D."/>
            <person name="Mapelli F."/>
            <person name="Ferrer M."/>
            <person name="Richter M."/>
            <person name="Cherif A."/>
            <person name="Malkawi H.I."/>
            <person name="Yakimov M.M."/>
            <person name="Abdel-Fattah Y.R."/>
            <person name="Blaghen M."/>
            <person name="Golyshin P.N."/>
            <person name="Kalogerakis N."/>
            <person name="Boon N."/>
            <person name="Magagnini M."/>
            <person name="Fava F."/>
        </authorList>
    </citation>
    <scope>NUCLEOTIDE SEQUENCE</scope>
</reference>
<sequence>MATSVVPPPISTTIEPVASDTGKPAPIAAAIGSSIR</sequence>
<feature type="compositionally biased region" description="Low complexity" evidence="1">
    <location>
        <begin position="24"/>
        <end position="36"/>
    </location>
</feature>
<protein>
    <submittedName>
        <fullName evidence="2">Uncharacterized protein</fullName>
    </submittedName>
</protein>
<comment type="caution">
    <text evidence="2">The sequence shown here is derived from an EMBL/GenBank/DDBJ whole genome shotgun (WGS) entry which is preliminary data.</text>
</comment>
<name>A0A1B6NXD0_9ZZZZ</name>
<accession>A0A1B6NXD0</accession>
<evidence type="ECO:0000256" key="1">
    <source>
        <dbReference type="SAM" id="MobiDB-lite"/>
    </source>
</evidence>
<organism evidence="2">
    <name type="scientific">marine sediment metagenome</name>
    <dbReference type="NCBI Taxonomy" id="412755"/>
    <lineage>
        <taxon>unclassified sequences</taxon>
        <taxon>metagenomes</taxon>
        <taxon>ecological metagenomes</taxon>
    </lineage>
</organism>
<feature type="compositionally biased region" description="Pro residues" evidence="1">
    <location>
        <begin position="1"/>
        <end position="10"/>
    </location>
</feature>
<proteinExistence type="predicted"/>
<gene>
    <name evidence="2" type="ORF">MGSAQ_000405</name>
</gene>
<evidence type="ECO:0000313" key="2">
    <source>
        <dbReference type="EMBL" id="KTF08099.1"/>
    </source>
</evidence>